<evidence type="ECO:0000313" key="1">
    <source>
        <dbReference type="EMBL" id="GAW26756.1"/>
    </source>
</evidence>
<organism evidence="1">
    <name type="scientific">Rosellinia necatrix</name>
    <name type="common">White root-rot fungus</name>
    <dbReference type="NCBI Taxonomy" id="77044"/>
    <lineage>
        <taxon>Eukaryota</taxon>
        <taxon>Fungi</taxon>
        <taxon>Dikarya</taxon>
        <taxon>Ascomycota</taxon>
        <taxon>Pezizomycotina</taxon>
        <taxon>Sordariomycetes</taxon>
        <taxon>Xylariomycetidae</taxon>
        <taxon>Xylariales</taxon>
        <taxon>Xylariaceae</taxon>
        <taxon>Rosellinia</taxon>
    </lineage>
</organism>
<sequence>MDAPAAVSRETRRLPYASVWLGAQAQMDTRSGTISSQRWAGSLDWSEVRGEERSLLYQTPAAAILEKPEDS</sequence>
<keyword evidence="2" id="KW-1185">Reference proteome</keyword>
<dbReference type="Proteomes" id="UP000054516">
    <property type="component" value="Unassembled WGS sequence"/>
</dbReference>
<gene>
    <name evidence="1" type="ORF">SAMD00023353_4700620</name>
</gene>
<evidence type="ECO:0000313" key="2">
    <source>
        <dbReference type="Proteomes" id="UP000054516"/>
    </source>
</evidence>
<protein>
    <submittedName>
        <fullName evidence="1">Uncharacterized protein</fullName>
    </submittedName>
</protein>
<proteinExistence type="predicted"/>
<reference evidence="1" key="1">
    <citation type="submission" date="2016-03" db="EMBL/GenBank/DDBJ databases">
        <title>Draft genome sequence of Rosellinia necatrix.</title>
        <authorList>
            <person name="Kanematsu S."/>
        </authorList>
    </citation>
    <scope>NUCLEOTIDE SEQUENCE [LARGE SCALE GENOMIC DNA]</scope>
    <source>
        <strain evidence="1">W97</strain>
    </source>
</reference>
<dbReference type="AlphaFoldDB" id="A0A1S8A9F1"/>
<dbReference type="EMBL" id="DF977492">
    <property type="protein sequence ID" value="GAW26756.1"/>
    <property type="molecule type" value="Genomic_DNA"/>
</dbReference>
<name>A0A1S8A9F1_ROSNE</name>
<accession>A0A1S8A9F1</accession>